<sequence length="319" mass="35168">MGINPNQGQLLGKIGFNILEDAIRKSPALAGISNGQPVDGDIGPFKSLMTAAYTKLNEAIENGITIKDLVKFEDGKYSAIIGKDEEKLGPNDLAIDGKPLESKKGGTINPWYILSEDGSIKSLLEIAGNADAETKQAIEEKYGSKAIDLIAYYMHEQGYNRAFFKNFAQYKLPKKEQGPGIFGEENNWKHKLCHPGPIGQCIESAGGNNKPAESGDKDKDEAGFKSDAKITIDYPSTDDTPKEEHPKVDKTSDKKDSVDISEQDDNGKEKDQKIKFTIDVRVNQMTKKDKDLYDIKQGKTPSTKPEDYEMVTTNTKMVP</sequence>
<proteinExistence type="predicted"/>
<dbReference type="EMBL" id="CAACYI010000004">
    <property type="protein sequence ID" value="VFB17457.1"/>
    <property type="molecule type" value="Genomic_DNA"/>
</dbReference>
<evidence type="ECO:0000256" key="1">
    <source>
        <dbReference type="SAM" id="MobiDB-lite"/>
    </source>
</evidence>
<feature type="compositionally biased region" description="Basic and acidic residues" evidence="1">
    <location>
        <begin position="213"/>
        <end position="230"/>
    </location>
</feature>
<name>A0A8H2QZ23_9FIRM</name>
<organism evidence="2 3">
    <name type="scientific">Urinicoccus massiliensis</name>
    <dbReference type="NCBI Taxonomy" id="1723382"/>
    <lineage>
        <taxon>Bacteria</taxon>
        <taxon>Bacillati</taxon>
        <taxon>Bacillota</taxon>
        <taxon>Tissierellia</taxon>
        <taxon>Tissierellales</taxon>
        <taxon>Peptoniphilaceae</taxon>
        <taxon>Urinicoccus</taxon>
    </lineage>
</organism>
<accession>A0A8H2QZ23</accession>
<evidence type="ECO:0000313" key="2">
    <source>
        <dbReference type="EMBL" id="VFB17457.1"/>
    </source>
</evidence>
<dbReference type="Proteomes" id="UP000377798">
    <property type="component" value="Unassembled WGS sequence"/>
</dbReference>
<feature type="compositionally biased region" description="Basic and acidic residues" evidence="1">
    <location>
        <begin position="265"/>
        <end position="274"/>
    </location>
</feature>
<reference evidence="2 3" key="1">
    <citation type="submission" date="2019-02" db="EMBL/GenBank/DDBJ databases">
        <authorList>
            <consortium name="Pathogen Informatics"/>
        </authorList>
    </citation>
    <scope>NUCLEOTIDE SEQUENCE [LARGE SCALE GENOMIC DNA]</scope>
    <source>
        <strain evidence="2 3">3012STDY7089603</strain>
    </source>
</reference>
<gene>
    <name evidence="2" type="ORF">NCTC13150_02050</name>
</gene>
<feature type="region of interest" description="Disordered" evidence="1">
    <location>
        <begin position="293"/>
        <end position="319"/>
    </location>
</feature>
<feature type="region of interest" description="Disordered" evidence="1">
    <location>
        <begin position="203"/>
        <end position="274"/>
    </location>
</feature>
<evidence type="ECO:0000313" key="3">
    <source>
        <dbReference type="Proteomes" id="UP000377798"/>
    </source>
</evidence>
<keyword evidence="3" id="KW-1185">Reference proteome</keyword>
<comment type="caution">
    <text evidence="2">The sequence shown here is derived from an EMBL/GenBank/DDBJ whole genome shotgun (WGS) entry which is preliminary data.</text>
</comment>
<feature type="compositionally biased region" description="Basic and acidic residues" evidence="1">
    <location>
        <begin position="239"/>
        <end position="258"/>
    </location>
</feature>
<dbReference type="AlphaFoldDB" id="A0A8H2QZ23"/>
<protein>
    <submittedName>
        <fullName evidence="2">Uncharacterized protein</fullName>
    </submittedName>
</protein>